<dbReference type="InterPro" id="IPR003593">
    <property type="entry name" value="AAA+_ATPase"/>
</dbReference>
<dbReference type="InterPro" id="IPR050764">
    <property type="entry name" value="CbbQ/NirQ/NorQ/GpvN"/>
</dbReference>
<sequence length="449" mass="50495">MDEVSEYYHDSRMKKMFQLLEEPKSMVEIDISEAFIKNLVLKIISTYGTIVVNQIHEITGLHVDILEEVLKKLDKEGMCGQTGGGFLFPSVEFTIKIKGREKALQVMQENPYVGIAPVAYDEYFTIMGAQVQGRFPLKIPKSVIDNALDDVVGVADAKNTLIASAIGGKGFFIYGAPGTGKTFLTSKMSDLLPPILIPKFIEFSGSVIQLYDPDFHKKCPEQPDDPRWVKVYAPFVFTGSELTTEKLETNFNPNKGVYETSPIIKANGGILLLDDLGRQKEDHNVLLNRMIVPLENKKDVIYIKGAPVIVHTMFIPVLSTNLDINIVDEAHLRRAPMHIFLTAPTPDEIVEVFQRNLDAMGEDYDEAVLERFKNVYIPMTMGGEQLKPTFAHARDVAQIAQAVRIRNNQEKLDTEVLEEALDEHILIALQRKYTPDLFERIINKKVGGK</sequence>
<protein>
    <submittedName>
        <fullName evidence="2">AAA ATPase</fullName>
    </submittedName>
</protein>
<dbReference type="SUPFAM" id="SSF52540">
    <property type="entry name" value="P-loop containing nucleoside triphosphate hydrolases"/>
    <property type="match status" value="1"/>
</dbReference>
<reference evidence="2 3" key="2">
    <citation type="journal article" date="2014" name="Int. J. Syst. Evol. Microbiol.">
        <title>Methanobacterium paludis sp. nov. and a novel strain of Methanobacterium lacus isolated from northern peatlands.</title>
        <authorList>
            <person name="Cadillo-Quiroz H."/>
            <person name="Brauer S.L."/>
            <person name="Goodson N."/>
            <person name="Yavitt J.B."/>
            <person name="Zinder S.H."/>
        </authorList>
    </citation>
    <scope>NUCLEOTIDE SEQUENCE [LARGE SCALE GENOMIC DNA]</scope>
    <source>
        <strain evidence="2 3">AL-21</strain>
    </source>
</reference>
<dbReference type="AlphaFoldDB" id="F0TBD0"/>
<dbReference type="OrthoDB" id="9837at2157"/>
<evidence type="ECO:0000259" key="1">
    <source>
        <dbReference type="SMART" id="SM00382"/>
    </source>
</evidence>
<evidence type="ECO:0000313" key="2">
    <source>
        <dbReference type="EMBL" id="ADZ09081.1"/>
    </source>
</evidence>
<dbReference type="InterPro" id="IPR027417">
    <property type="entry name" value="P-loop_NTPase"/>
</dbReference>
<proteinExistence type="predicted"/>
<dbReference type="GeneID" id="10277279"/>
<dbReference type="eggNOG" id="arCOG06456">
    <property type="taxonomic scope" value="Archaea"/>
</dbReference>
<dbReference type="SMART" id="SM00382">
    <property type="entry name" value="AAA"/>
    <property type="match status" value="1"/>
</dbReference>
<dbReference type="HOGENOM" id="CLU_029703_1_0_2"/>
<dbReference type="InterPro" id="IPR000523">
    <property type="entry name" value="Mg_chelatse_chII-like_cat_dom"/>
</dbReference>
<organism evidence="2 3">
    <name type="scientific">Methanobacterium lacus (strain AL-21)</name>
    <dbReference type="NCBI Taxonomy" id="877455"/>
    <lineage>
        <taxon>Archaea</taxon>
        <taxon>Methanobacteriati</taxon>
        <taxon>Methanobacteriota</taxon>
        <taxon>Methanomada group</taxon>
        <taxon>Methanobacteria</taxon>
        <taxon>Methanobacteriales</taxon>
        <taxon>Methanobacteriaceae</taxon>
        <taxon>Methanobacterium</taxon>
    </lineage>
</organism>
<dbReference type="PANTHER" id="PTHR42759:SF1">
    <property type="entry name" value="MAGNESIUM-CHELATASE SUBUNIT CHLD"/>
    <property type="match status" value="1"/>
</dbReference>
<dbReference type="Proteomes" id="UP000007490">
    <property type="component" value="Chromosome"/>
</dbReference>
<dbReference type="GO" id="GO:0005524">
    <property type="term" value="F:ATP binding"/>
    <property type="evidence" value="ECO:0007669"/>
    <property type="project" value="InterPro"/>
</dbReference>
<dbReference type="Pfam" id="PF01078">
    <property type="entry name" value="Mg_chelatase"/>
    <property type="match status" value="1"/>
</dbReference>
<reference evidence="3" key="1">
    <citation type="submission" date="2011-02" db="EMBL/GenBank/DDBJ databases">
        <title>Complete sequence of Methanobacterium sp. AL-21.</title>
        <authorList>
            <consortium name="US DOE Joint Genome Institute"/>
            <person name="Lucas S."/>
            <person name="Copeland A."/>
            <person name="Lapidus A."/>
            <person name="Cheng J.-F."/>
            <person name="Goodwin L."/>
            <person name="Pitluck S."/>
            <person name="Chertkov O."/>
            <person name="Detter J.C."/>
            <person name="Han C."/>
            <person name="Tapia R."/>
            <person name="Land M."/>
            <person name="Hauser L."/>
            <person name="Kyrpides N."/>
            <person name="Ivanova N."/>
            <person name="Mikhailova N."/>
            <person name="Pagani I."/>
            <person name="Cadillo-Quiroz H."/>
            <person name="Imachi H."/>
            <person name="Zinder S."/>
            <person name="Liu W."/>
            <person name="Woyke T."/>
        </authorList>
    </citation>
    <scope>NUCLEOTIDE SEQUENCE [LARGE SCALE GENOMIC DNA]</scope>
    <source>
        <strain evidence="3">AL-21</strain>
    </source>
</reference>
<gene>
    <name evidence="2" type="ordered locus">Metbo_0830</name>
</gene>
<dbReference type="PANTHER" id="PTHR42759">
    <property type="entry name" value="MOXR FAMILY PROTEIN"/>
    <property type="match status" value="1"/>
</dbReference>
<dbReference type="STRING" id="877455.Metbo_0830"/>
<dbReference type="EMBL" id="CP002551">
    <property type="protein sequence ID" value="ADZ09081.1"/>
    <property type="molecule type" value="Genomic_DNA"/>
</dbReference>
<dbReference type="KEGG" id="mel:Metbo_0830"/>
<keyword evidence="3" id="KW-1185">Reference proteome</keyword>
<dbReference type="RefSeq" id="WP_013644432.1">
    <property type="nucleotide sequence ID" value="NC_015216.1"/>
</dbReference>
<evidence type="ECO:0000313" key="3">
    <source>
        <dbReference type="Proteomes" id="UP000007490"/>
    </source>
</evidence>
<accession>F0TBD0</accession>
<dbReference type="Gene3D" id="3.40.50.300">
    <property type="entry name" value="P-loop containing nucleotide triphosphate hydrolases"/>
    <property type="match status" value="1"/>
</dbReference>
<feature type="domain" description="AAA+ ATPase" evidence="1">
    <location>
        <begin position="167"/>
        <end position="345"/>
    </location>
</feature>
<name>F0TBD0_METLA</name>